<dbReference type="NCBIfam" id="TIGR01764">
    <property type="entry name" value="excise"/>
    <property type="match status" value="1"/>
</dbReference>
<dbReference type="Pfam" id="PF12728">
    <property type="entry name" value="HTH_17"/>
    <property type="match status" value="1"/>
</dbReference>
<evidence type="ECO:0000313" key="2">
    <source>
        <dbReference type="EMBL" id="SDO20549.1"/>
    </source>
</evidence>
<keyword evidence="3" id="KW-1185">Reference proteome</keyword>
<proteinExistence type="predicted"/>
<dbReference type="EMBL" id="FNJC01000001">
    <property type="protein sequence ID" value="SDO20549.1"/>
    <property type="molecule type" value="Genomic_DNA"/>
</dbReference>
<accession>A0A1H0HMZ0</accession>
<dbReference type="InterPro" id="IPR010093">
    <property type="entry name" value="SinI_DNA-bd"/>
</dbReference>
<dbReference type="Proteomes" id="UP000198795">
    <property type="component" value="Unassembled WGS sequence"/>
</dbReference>
<comment type="caution">
    <text evidence="2">The sequence shown here is derived from an EMBL/GenBank/DDBJ whole genome shotgun (WGS) entry which is preliminary data.</text>
</comment>
<reference evidence="2 3" key="1">
    <citation type="submission" date="2016-10" db="EMBL/GenBank/DDBJ databases">
        <authorList>
            <person name="Varghese N."/>
            <person name="Submissions S."/>
        </authorList>
    </citation>
    <scope>NUCLEOTIDE SEQUENCE [LARGE SCALE GENOMIC DNA]</scope>
    <source>
        <strain evidence="2 3">CGMCC 1.6497</strain>
    </source>
</reference>
<organism evidence="2 3">
    <name type="scientific">Filomicrobium insigne</name>
    <dbReference type="NCBI Taxonomy" id="418854"/>
    <lineage>
        <taxon>Bacteria</taxon>
        <taxon>Pseudomonadati</taxon>
        <taxon>Pseudomonadota</taxon>
        <taxon>Alphaproteobacteria</taxon>
        <taxon>Hyphomicrobiales</taxon>
        <taxon>Hyphomicrobiaceae</taxon>
        <taxon>Filomicrobium</taxon>
    </lineage>
</organism>
<protein>
    <submittedName>
        <fullName evidence="2">DNA binding domain-containing protein, excisionase family</fullName>
    </submittedName>
</protein>
<feature type="domain" description="Helix-turn-helix" evidence="1">
    <location>
        <begin position="7"/>
        <end position="47"/>
    </location>
</feature>
<evidence type="ECO:0000259" key="1">
    <source>
        <dbReference type="Pfam" id="PF12728"/>
    </source>
</evidence>
<dbReference type="RefSeq" id="WP_090226420.1">
    <property type="nucleotide sequence ID" value="NZ_FNJC01000001.1"/>
</dbReference>
<gene>
    <name evidence="2" type="ORF">SAMN04488061_0561</name>
</gene>
<name>A0A1H0HMZ0_9HYPH</name>
<evidence type="ECO:0000313" key="3">
    <source>
        <dbReference type="Proteomes" id="UP000198795"/>
    </source>
</evidence>
<dbReference type="InterPro" id="IPR041657">
    <property type="entry name" value="HTH_17"/>
</dbReference>
<sequence length="62" mass="6793">MTEKNAYSPAEICRRNGIGKTTLYAEIKAGRLEAIKVGRKTLITASAEQTWLTTLPRLSAQA</sequence>